<evidence type="ECO:0000313" key="2">
    <source>
        <dbReference type="Proteomes" id="UP001148313"/>
    </source>
</evidence>
<accession>A0ABT4VMM6</accession>
<dbReference type="Proteomes" id="UP001148313">
    <property type="component" value="Unassembled WGS sequence"/>
</dbReference>
<dbReference type="Pfam" id="PF20137">
    <property type="entry name" value="BubE"/>
    <property type="match status" value="1"/>
</dbReference>
<proteinExistence type="predicted"/>
<reference evidence="1" key="1">
    <citation type="submission" date="2022-11" db="EMBL/GenBank/DDBJ databases">
        <title>Hoeflea poritis sp. nov., isolated from scleractinian coral Porites lutea.</title>
        <authorList>
            <person name="Zhang G."/>
            <person name="Wei Q."/>
            <person name="Cai L."/>
        </authorList>
    </citation>
    <scope>NUCLEOTIDE SEQUENCE</scope>
    <source>
        <strain evidence="1">E7-10</strain>
    </source>
</reference>
<dbReference type="EMBL" id="JAPJZH010000006">
    <property type="protein sequence ID" value="MDA4845973.1"/>
    <property type="molecule type" value="Genomic_DNA"/>
</dbReference>
<protein>
    <submittedName>
        <fullName evidence="1">DUF6527 family protein</fullName>
    </submittedName>
</protein>
<sequence length="101" mass="11449">MTEIRTEPVEAEGFQDLKSFRDARRPGSFHIAEDGEDIYFWSFCPCGCGAQSSIPIGRNIKPDESPSWNWNGDEAKPTLEPSINHVGHWHGWLRDGIWSSC</sequence>
<comment type="caution">
    <text evidence="1">The sequence shown here is derived from an EMBL/GenBank/DDBJ whole genome shotgun (WGS) entry which is preliminary data.</text>
</comment>
<gene>
    <name evidence="1" type="ORF">OOZ53_11480</name>
</gene>
<organism evidence="1 2">
    <name type="scientific">Hoeflea poritis</name>
    <dbReference type="NCBI Taxonomy" id="2993659"/>
    <lineage>
        <taxon>Bacteria</taxon>
        <taxon>Pseudomonadati</taxon>
        <taxon>Pseudomonadota</taxon>
        <taxon>Alphaproteobacteria</taxon>
        <taxon>Hyphomicrobiales</taxon>
        <taxon>Rhizobiaceae</taxon>
        <taxon>Hoeflea</taxon>
    </lineage>
</organism>
<dbReference type="RefSeq" id="WP_271089682.1">
    <property type="nucleotide sequence ID" value="NZ_JAPJZH010000006.1"/>
</dbReference>
<name>A0ABT4VMM6_9HYPH</name>
<dbReference type="InterPro" id="IPR045384">
    <property type="entry name" value="DUF6527"/>
</dbReference>
<evidence type="ECO:0000313" key="1">
    <source>
        <dbReference type="EMBL" id="MDA4845973.1"/>
    </source>
</evidence>
<keyword evidence="2" id="KW-1185">Reference proteome</keyword>